<accession>A0A9P4PGM4</accession>
<keyword evidence="1" id="KW-0472">Membrane</keyword>
<keyword evidence="1" id="KW-0812">Transmembrane</keyword>
<evidence type="ECO:0000256" key="1">
    <source>
        <dbReference type="SAM" id="Phobius"/>
    </source>
</evidence>
<evidence type="ECO:0000313" key="3">
    <source>
        <dbReference type="Proteomes" id="UP000799764"/>
    </source>
</evidence>
<keyword evidence="3" id="KW-1185">Reference proteome</keyword>
<dbReference type="AlphaFoldDB" id="A0A9P4PGM4"/>
<feature type="transmembrane region" description="Helical" evidence="1">
    <location>
        <begin position="7"/>
        <end position="26"/>
    </location>
</feature>
<protein>
    <submittedName>
        <fullName evidence="2">Uncharacterized protein</fullName>
    </submittedName>
</protein>
<comment type="caution">
    <text evidence="2">The sequence shown here is derived from an EMBL/GenBank/DDBJ whole genome shotgun (WGS) entry which is preliminary data.</text>
</comment>
<organism evidence="2 3">
    <name type="scientific">Karstenula rhodostoma CBS 690.94</name>
    <dbReference type="NCBI Taxonomy" id="1392251"/>
    <lineage>
        <taxon>Eukaryota</taxon>
        <taxon>Fungi</taxon>
        <taxon>Dikarya</taxon>
        <taxon>Ascomycota</taxon>
        <taxon>Pezizomycotina</taxon>
        <taxon>Dothideomycetes</taxon>
        <taxon>Pleosporomycetidae</taxon>
        <taxon>Pleosporales</taxon>
        <taxon>Massarineae</taxon>
        <taxon>Didymosphaeriaceae</taxon>
        <taxon>Karstenula</taxon>
    </lineage>
</organism>
<gene>
    <name evidence="2" type="ORF">P171DRAFT_445004</name>
</gene>
<reference evidence="2" key="1">
    <citation type="journal article" date="2020" name="Stud. Mycol.">
        <title>101 Dothideomycetes genomes: a test case for predicting lifestyles and emergence of pathogens.</title>
        <authorList>
            <person name="Haridas S."/>
            <person name="Albert R."/>
            <person name="Binder M."/>
            <person name="Bloem J."/>
            <person name="Labutti K."/>
            <person name="Salamov A."/>
            <person name="Andreopoulos B."/>
            <person name="Baker S."/>
            <person name="Barry K."/>
            <person name="Bills G."/>
            <person name="Bluhm B."/>
            <person name="Cannon C."/>
            <person name="Castanera R."/>
            <person name="Culley D."/>
            <person name="Daum C."/>
            <person name="Ezra D."/>
            <person name="Gonzalez J."/>
            <person name="Henrissat B."/>
            <person name="Kuo A."/>
            <person name="Liang C."/>
            <person name="Lipzen A."/>
            <person name="Lutzoni F."/>
            <person name="Magnuson J."/>
            <person name="Mondo S."/>
            <person name="Nolan M."/>
            <person name="Ohm R."/>
            <person name="Pangilinan J."/>
            <person name="Park H.-J."/>
            <person name="Ramirez L."/>
            <person name="Alfaro M."/>
            <person name="Sun H."/>
            <person name="Tritt A."/>
            <person name="Yoshinaga Y."/>
            <person name="Zwiers L.-H."/>
            <person name="Turgeon B."/>
            <person name="Goodwin S."/>
            <person name="Spatafora J."/>
            <person name="Crous P."/>
            <person name="Grigoriev I."/>
        </authorList>
    </citation>
    <scope>NUCLEOTIDE SEQUENCE</scope>
    <source>
        <strain evidence="2">CBS 690.94</strain>
    </source>
</reference>
<evidence type="ECO:0000313" key="2">
    <source>
        <dbReference type="EMBL" id="KAF2443612.1"/>
    </source>
</evidence>
<keyword evidence="1" id="KW-1133">Transmembrane helix</keyword>
<proteinExistence type="predicted"/>
<dbReference type="EMBL" id="MU001502">
    <property type="protein sequence ID" value="KAF2443612.1"/>
    <property type="molecule type" value="Genomic_DNA"/>
</dbReference>
<name>A0A9P4PGM4_9PLEO</name>
<sequence>MKIKLKALIVPVCAFVALAIFNVIIVRDLANMGVVNTSRAVEKDTLITRAKQLDAMMAEVREISDRQDDFFEREFKSSSNPQLMERLLEATVASYDQFKLVLREAKDLESISMLISQNTTLLVEINKTPIYQFDFSQPEHELSSSQQLVWKLAKRLESSRIQAELYKRKLQDIDDLLAEAKHAKYDTRREPDLHKDKHEADTKYSKEQQLAEHFKLRALQIRLICGRASD</sequence>
<dbReference type="Proteomes" id="UP000799764">
    <property type="component" value="Unassembled WGS sequence"/>
</dbReference>